<evidence type="ECO:0000313" key="2">
    <source>
        <dbReference type="Proteomes" id="UP001147782"/>
    </source>
</evidence>
<accession>A0A9W9VU41</accession>
<dbReference type="EMBL" id="JAPZBS010000001">
    <property type="protein sequence ID" value="KAJ5389265.1"/>
    <property type="molecule type" value="Genomic_DNA"/>
</dbReference>
<reference evidence="1" key="1">
    <citation type="submission" date="2022-11" db="EMBL/GenBank/DDBJ databases">
        <authorList>
            <person name="Petersen C."/>
        </authorList>
    </citation>
    <scope>NUCLEOTIDE SEQUENCE</scope>
    <source>
        <strain evidence="1">IBT 29864</strain>
    </source>
</reference>
<dbReference type="OrthoDB" id="4737581at2759"/>
<comment type="caution">
    <text evidence="1">The sequence shown here is derived from an EMBL/GenBank/DDBJ whole genome shotgun (WGS) entry which is preliminary data.</text>
</comment>
<dbReference type="AlphaFoldDB" id="A0A9W9VU41"/>
<name>A0A9W9VU41_9EURO</name>
<evidence type="ECO:0000313" key="1">
    <source>
        <dbReference type="EMBL" id="KAJ5389265.1"/>
    </source>
</evidence>
<proteinExistence type="predicted"/>
<gene>
    <name evidence="1" type="ORF">N7496_000333</name>
</gene>
<organism evidence="1 2">
    <name type="scientific">Penicillium cataractarum</name>
    <dbReference type="NCBI Taxonomy" id="2100454"/>
    <lineage>
        <taxon>Eukaryota</taxon>
        <taxon>Fungi</taxon>
        <taxon>Dikarya</taxon>
        <taxon>Ascomycota</taxon>
        <taxon>Pezizomycotina</taxon>
        <taxon>Eurotiomycetes</taxon>
        <taxon>Eurotiomycetidae</taxon>
        <taxon>Eurotiales</taxon>
        <taxon>Aspergillaceae</taxon>
        <taxon>Penicillium</taxon>
    </lineage>
</organism>
<reference evidence="1" key="2">
    <citation type="journal article" date="2023" name="IMA Fungus">
        <title>Comparative genomic study of the Penicillium genus elucidates a diverse pangenome and 15 lateral gene transfer events.</title>
        <authorList>
            <person name="Petersen C."/>
            <person name="Sorensen T."/>
            <person name="Nielsen M.R."/>
            <person name="Sondergaard T.E."/>
            <person name="Sorensen J.L."/>
            <person name="Fitzpatrick D.A."/>
            <person name="Frisvad J.C."/>
            <person name="Nielsen K.L."/>
        </authorList>
    </citation>
    <scope>NUCLEOTIDE SEQUENCE</scope>
    <source>
        <strain evidence="1">IBT 29864</strain>
    </source>
</reference>
<sequence>MEIEALLKQEIYKIRPNLMHIKKNLETRRILVGIAQIAWQDIDIRHLEHHSETTASSGASNN</sequence>
<protein>
    <submittedName>
        <fullName evidence="1">Transposable element tc3 transposase</fullName>
    </submittedName>
</protein>
<dbReference type="Proteomes" id="UP001147782">
    <property type="component" value="Unassembled WGS sequence"/>
</dbReference>
<keyword evidence="2" id="KW-1185">Reference proteome</keyword>
<dbReference type="GeneID" id="81432441"/>
<dbReference type="RefSeq" id="XP_056559993.1">
    <property type="nucleotide sequence ID" value="XM_056693264.1"/>
</dbReference>